<evidence type="ECO:0000313" key="2">
    <source>
        <dbReference type="Proteomes" id="UP000215086"/>
    </source>
</evidence>
<dbReference type="EMBL" id="CP018477">
    <property type="protein sequence ID" value="ASV73215.1"/>
    <property type="molecule type" value="Genomic_DNA"/>
</dbReference>
<reference evidence="1 2" key="1">
    <citation type="journal article" name="Front. Microbiol.">
        <title>Sugar Metabolism of the First Thermophilic Planctomycete Thermogutta terrifontis: Comparative Genomic and Transcriptomic Approaches.</title>
        <authorList>
            <person name="Elcheninov A.G."/>
            <person name="Menzel P."/>
            <person name="Gudbergsdottir S.R."/>
            <person name="Slesarev A.I."/>
            <person name="Kadnikov V.V."/>
            <person name="Krogh A."/>
            <person name="Bonch-Osmolovskaya E.A."/>
            <person name="Peng X."/>
            <person name="Kublanov I.V."/>
        </authorList>
    </citation>
    <scope>NUCLEOTIDE SEQUENCE [LARGE SCALE GENOMIC DNA]</scope>
    <source>
        <strain evidence="1 2">R1</strain>
    </source>
</reference>
<gene>
    <name evidence="1" type="ORF">THTE_0613</name>
</gene>
<accession>A0A286RB83</accession>
<name>A0A286RB83_9BACT</name>
<evidence type="ECO:0000313" key="1">
    <source>
        <dbReference type="EMBL" id="ASV73215.1"/>
    </source>
</evidence>
<sequence>MHRQTMQRQTAVQKAELCRRRHGKRVFGKWQNSAALPGSDT</sequence>
<protein>
    <submittedName>
        <fullName evidence="1">Uncharacterized protein</fullName>
    </submittedName>
</protein>
<organism evidence="1 2">
    <name type="scientific">Thermogutta terrifontis</name>
    <dbReference type="NCBI Taxonomy" id="1331910"/>
    <lineage>
        <taxon>Bacteria</taxon>
        <taxon>Pseudomonadati</taxon>
        <taxon>Planctomycetota</taxon>
        <taxon>Planctomycetia</taxon>
        <taxon>Pirellulales</taxon>
        <taxon>Thermoguttaceae</taxon>
        <taxon>Thermogutta</taxon>
    </lineage>
</organism>
<keyword evidence="2" id="KW-1185">Reference proteome</keyword>
<dbReference type="Proteomes" id="UP000215086">
    <property type="component" value="Chromosome"/>
</dbReference>
<dbReference type="KEGG" id="ttf:THTE_0613"/>
<proteinExistence type="predicted"/>
<dbReference type="AlphaFoldDB" id="A0A286RB83"/>